<dbReference type="GO" id="GO:0000381">
    <property type="term" value="P:regulation of alternative mRNA splicing, via spliceosome"/>
    <property type="evidence" value="ECO:0007669"/>
    <property type="project" value="TreeGrafter"/>
</dbReference>
<feature type="domain" description="YTH" evidence="1">
    <location>
        <begin position="1"/>
        <end position="78"/>
    </location>
</feature>
<organism evidence="2 3">
    <name type="scientific">Romanomermis culicivorax</name>
    <name type="common">Nematode worm</name>
    <dbReference type="NCBI Taxonomy" id="13658"/>
    <lineage>
        <taxon>Eukaryota</taxon>
        <taxon>Metazoa</taxon>
        <taxon>Ecdysozoa</taxon>
        <taxon>Nematoda</taxon>
        <taxon>Enoplea</taxon>
        <taxon>Dorylaimia</taxon>
        <taxon>Mermithida</taxon>
        <taxon>Mermithoidea</taxon>
        <taxon>Mermithidae</taxon>
        <taxon>Romanomermis</taxon>
    </lineage>
</organism>
<reference evidence="3" key="1">
    <citation type="submission" date="2022-11" db="UniProtKB">
        <authorList>
            <consortium name="WormBaseParasite"/>
        </authorList>
    </citation>
    <scope>IDENTIFICATION</scope>
</reference>
<dbReference type="GO" id="GO:1990247">
    <property type="term" value="F:N6-methyladenosine-containing RNA reader activity"/>
    <property type="evidence" value="ECO:0007669"/>
    <property type="project" value="TreeGrafter"/>
</dbReference>
<dbReference type="AlphaFoldDB" id="A0A915KU77"/>
<dbReference type="Pfam" id="PF04146">
    <property type="entry name" value="YTH"/>
    <property type="match status" value="1"/>
</dbReference>
<accession>A0A915KU77</accession>
<dbReference type="GO" id="GO:0003729">
    <property type="term" value="F:mRNA binding"/>
    <property type="evidence" value="ECO:0007669"/>
    <property type="project" value="TreeGrafter"/>
</dbReference>
<protein>
    <submittedName>
        <fullName evidence="3">YTH domain-containing protein</fullName>
    </submittedName>
</protein>
<dbReference type="Proteomes" id="UP000887565">
    <property type="component" value="Unplaced"/>
</dbReference>
<dbReference type="Gene3D" id="3.10.590.10">
    <property type="entry name" value="ph1033 like domains"/>
    <property type="match status" value="1"/>
</dbReference>
<dbReference type="CDD" id="cd21134">
    <property type="entry name" value="YTH"/>
    <property type="match status" value="1"/>
</dbReference>
<dbReference type="PROSITE" id="PS50882">
    <property type="entry name" value="YTH"/>
    <property type="match status" value="1"/>
</dbReference>
<dbReference type="PANTHER" id="PTHR12357:SF3">
    <property type="entry name" value="YTH DOMAIN-CONTAINING PROTEIN 1"/>
    <property type="match status" value="1"/>
</dbReference>
<dbReference type="GO" id="GO:0005654">
    <property type="term" value="C:nucleoplasm"/>
    <property type="evidence" value="ECO:0007669"/>
    <property type="project" value="TreeGrafter"/>
</dbReference>
<proteinExistence type="predicted"/>
<dbReference type="InterPro" id="IPR045168">
    <property type="entry name" value="YTH_prot"/>
</dbReference>
<evidence type="ECO:0000313" key="3">
    <source>
        <dbReference type="WBParaSite" id="nRc.2.0.1.t42339-RA"/>
    </source>
</evidence>
<keyword evidence="2" id="KW-1185">Reference proteome</keyword>
<evidence type="ECO:0000313" key="2">
    <source>
        <dbReference type="Proteomes" id="UP000887565"/>
    </source>
</evidence>
<dbReference type="WBParaSite" id="nRc.2.0.1.t42339-RA">
    <property type="protein sequence ID" value="nRc.2.0.1.t42339-RA"/>
    <property type="gene ID" value="nRc.2.0.1.g42339"/>
</dbReference>
<evidence type="ECO:0000259" key="1">
    <source>
        <dbReference type="PROSITE" id="PS50882"/>
    </source>
</evidence>
<name>A0A915KU77_ROMCU</name>
<sequence length="91" mass="10146">MCSESSHNGSPINWVLPPGMNSRVLGGSFKVNWLNRNELPFAKVQNLYNPWNDNKPIKIARDGTEFEPNIGKQLCCSFPSDPTTDVVALIK</sequence>
<dbReference type="InterPro" id="IPR007275">
    <property type="entry name" value="YTH_domain"/>
</dbReference>
<dbReference type="GO" id="GO:0000398">
    <property type="term" value="P:mRNA splicing, via spliceosome"/>
    <property type="evidence" value="ECO:0007669"/>
    <property type="project" value="TreeGrafter"/>
</dbReference>
<dbReference type="PANTHER" id="PTHR12357">
    <property type="entry name" value="YTH YT521-B HOMOLOGY DOMAIN-CONTAINING"/>
    <property type="match status" value="1"/>
</dbReference>